<dbReference type="PROSITE" id="PS51421">
    <property type="entry name" value="RAS"/>
    <property type="match status" value="1"/>
</dbReference>
<evidence type="ECO:0000313" key="4">
    <source>
        <dbReference type="EMBL" id="KAK5581900.1"/>
    </source>
</evidence>
<accession>A0AAN7Z2J4</accession>
<dbReference type="GO" id="GO:0005525">
    <property type="term" value="F:GTP binding"/>
    <property type="evidence" value="ECO:0007669"/>
    <property type="project" value="UniProtKB-KW"/>
</dbReference>
<dbReference type="SMART" id="SM00173">
    <property type="entry name" value="RAS"/>
    <property type="match status" value="1"/>
</dbReference>
<comment type="caution">
    <text evidence="4">The sequence shown here is derived from an EMBL/GenBank/DDBJ whole genome shotgun (WGS) entry which is preliminary data.</text>
</comment>
<dbReference type="SMART" id="SM00175">
    <property type="entry name" value="RAB"/>
    <property type="match status" value="1"/>
</dbReference>
<reference evidence="4 5" key="1">
    <citation type="submission" date="2023-11" db="EMBL/GenBank/DDBJ databases">
        <title>Dfirmibasis_genome.</title>
        <authorList>
            <person name="Edelbroek B."/>
            <person name="Kjellin J."/>
            <person name="Jerlstrom-Hultqvist J."/>
            <person name="Soderbom F."/>
        </authorList>
    </citation>
    <scope>NUCLEOTIDE SEQUENCE [LARGE SCALE GENOMIC DNA]</scope>
    <source>
        <strain evidence="4 5">TNS-C-14</strain>
    </source>
</reference>
<comment type="similarity">
    <text evidence="1">Belongs to the small GTPase superfamily. Rab family.</text>
</comment>
<evidence type="ECO:0000256" key="1">
    <source>
        <dbReference type="ARBA" id="ARBA00006270"/>
    </source>
</evidence>
<dbReference type="PROSITE" id="PS51420">
    <property type="entry name" value="RHO"/>
    <property type="match status" value="1"/>
</dbReference>
<sequence>MDTSIVLKIISVGNSGVGKSSIGDVFNSREFGSVCMTIGIDFFTKCIVVENNHTKLQVWDSAGQERFGTIYSTYYIGANCCLLCFSVDDEQSFSDLDKWKREIEQKTTDLPIILVGNKIDILQEKHLITKDMAEEWCKKQNTKFQIPYFETSAKNSTNINQVFYEAGTLGLHHKMKSNKPNK</sequence>
<evidence type="ECO:0000313" key="5">
    <source>
        <dbReference type="Proteomes" id="UP001344447"/>
    </source>
</evidence>
<dbReference type="NCBIfam" id="TIGR00231">
    <property type="entry name" value="small_GTP"/>
    <property type="match status" value="1"/>
</dbReference>
<dbReference type="AlphaFoldDB" id="A0AAN7Z2J4"/>
<dbReference type="FunFam" id="3.40.50.300:FF:001447">
    <property type="entry name" value="Ras-related protein Rab-1B"/>
    <property type="match status" value="1"/>
</dbReference>
<dbReference type="Pfam" id="PF00071">
    <property type="entry name" value="Ras"/>
    <property type="match status" value="1"/>
</dbReference>
<keyword evidence="5" id="KW-1185">Reference proteome</keyword>
<dbReference type="GO" id="GO:0045335">
    <property type="term" value="C:phagocytic vesicle"/>
    <property type="evidence" value="ECO:0007669"/>
    <property type="project" value="TreeGrafter"/>
</dbReference>
<dbReference type="GO" id="GO:0005764">
    <property type="term" value="C:lysosome"/>
    <property type="evidence" value="ECO:0007669"/>
    <property type="project" value="TreeGrafter"/>
</dbReference>
<dbReference type="EMBL" id="JAVFKY010000001">
    <property type="protein sequence ID" value="KAK5581900.1"/>
    <property type="molecule type" value="Genomic_DNA"/>
</dbReference>
<evidence type="ECO:0000256" key="3">
    <source>
        <dbReference type="ARBA" id="ARBA00023134"/>
    </source>
</evidence>
<proteinExistence type="inferred from homology"/>
<protein>
    <submittedName>
        <fullName evidence="4">Uncharacterized protein</fullName>
    </submittedName>
</protein>
<dbReference type="SMART" id="SM00176">
    <property type="entry name" value="RAN"/>
    <property type="match status" value="1"/>
</dbReference>
<dbReference type="PANTHER" id="PTHR47981">
    <property type="entry name" value="RAB FAMILY"/>
    <property type="match status" value="1"/>
</dbReference>
<dbReference type="PROSITE" id="PS51419">
    <property type="entry name" value="RAB"/>
    <property type="match status" value="1"/>
</dbReference>
<dbReference type="GO" id="GO:0090385">
    <property type="term" value="P:phagosome-lysosome fusion"/>
    <property type="evidence" value="ECO:0007669"/>
    <property type="project" value="TreeGrafter"/>
</dbReference>
<dbReference type="PRINTS" id="PR00449">
    <property type="entry name" value="RASTRNSFRMNG"/>
</dbReference>
<organism evidence="4 5">
    <name type="scientific">Dictyostelium firmibasis</name>
    <dbReference type="NCBI Taxonomy" id="79012"/>
    <lineage>
        <taxon>Eukaryota</taxon>
        <taxon>Amoebozoa</taxon>
        <taxon>Evosea</taxon>
        <taxon>Eumycetozoa</taxon>
        <taxon>Dictyostelia</taxon>
        <taxon>Dictyosteliales</taxon>
        <taxon>Dictyosteliaceae</taxon>
        <taxon>Dictyostelium</taxon>
    </lineage>
</organism>
<dbReference type="CDD" id="cd00154">
    <property type="entry name" value="Rab"/>
    <property type="match status" value="1"/>
</dbReference>
<keyword evidence="2" id="KW-0547">Nucleotide-binding</keyword>
<dbReference type="Gene3D" id="3.40.50.300">
    <property type="entry name" value="P-loop containing nucleotide triphosphate hydrolases"/>
    <property type="match status" value="1"/>
</dbReference>
<dbReference type="InterPro" id="IPR027417">
    <property type="entry name" value="P-loop_NTPase"/>
</dbReference>
<dbReference type="InterPro" id="IPR005225">
    <property type="entry name" value="Small_GTP-bd"/>
</dbReference>
<evidence type="ECO:0000256" key="2">
    <source>
        <dbReference type="ARBA" id="ARBA00022741"/>
    </source>
</evidence>
<dbReference type="InterPro" id="IPR001806">
    <property type="entry name" value="Small_GTPase"/>
</dbReference>
<keyword evidence="3" id="KW-0342">GTP-binding</keyword>
<dbReference type="GO" id="GO:0003924">
    <property type="term" value="F:GTPase activity"/>
    <property type="evidence" value="ECO:0007669"/>
    <property type="project" value="InterPro"/>
</dbReference>
<gene>
    <name evidence="4" type="ORF">RB653_003480</name>
</gene>
<dbReference type="SUPFAM" id="SSF52540">
    <property type="entry name" value="P-loop containing nucleoside triphosphate hydrolases"/>
    <property type="match status" value="1"/>
</dbReference>
<dbReference type="Proteomes" id="UP001344447">
    <property type="component" value="Unassembled WGS sequence"/>
</dbReference>
<name>A0AAN7Z2J4_9MYCE</name>
<dbReference type="PANTHER" id="PTHR47981:SF20">
    <property type="entry name" value="RAS-RELATED PROTEIN RAB-7A"/>
    <property type="match status" value="1"/>
</dbReference>
<dbReference type="GO" id="GO:0005770">
    <property type="term" value="C:late endosome"/>
    <property type="evidence" value="ECO:0007669"/>
    <property type="project" value="TreeGrafter"/>
</dbReference>
<dbReference type="SMART" id="SM00174">
    <property type="entry name" value="RHO"/>
    <property type="match status" value="1"/>
</dbReference>